<dbReference type="PANTHER" id="PTHR12304">
    <property type="entry name" value="INOSINE-URIDINE PREFERRING NUCLEOSIDE HYDROLASE"/>
    <property type="match status" value="1"/>
</dbReference>
<dbReference type="EMBL" id="CAJNON010000011">
    <property type="protein sequence ID" value="CAF0770131.1"/>
    <property type="molecule type" value="Genomic_DNA"/>
</dbReference>
<dbReference type="Proteomes" id="UP000663891">
    <property type="component" value="Unassembled WGS sequence"/>
</dbReference>
<organism evidence="5 6">
    <name type="scientific">Adineta steineri</name>
    <dbReference type="NCBI Taxonomy" id="433720"/>
    <lineage>
        <taxon>Eukaryota</taxon>
        <taxon>Metazoa</taxon>
        <taxon>Spiralia</taxon>
        <taxon>Gnathifera</taxon>
        <taxon>Rotifera</taxon>
        <taxon>Eurotatoria</taxon>
        <taxon>Bdelloidea</taxon>
        <taxon>Adinetida</taxon>
        <taxon>Adinetidae</taxon>
        <taxon>Adineta</taxon>
    </lineage>
</organism>
<dbReference type="GO" id="GO:0006152">
    <property type="term" value="P:purine nucleoside catabolic process"/>
    <property type="evidence" value="ECO:0007669"/>
    <property type="project" value="TreeGrafter"/>
</dbReference>
<dbReference type="Gene3D" id="3.90.245.10">
    <property type="entry name" value="Ribonucleoside hydrolase-like"/>
    <property type="match status" value="1"/>
</dbReference>
<dbReference type="GO" id="GO:0008477">
    <property type="term" value="F:purine nucleosidase activity"/>
    <property type="evidence" value="ECO:0007669"/>
    <property type="project" value="TreeGrafter"/>
</dbReference>
<keyword evidence="2" id="KW-0378">Hydrolase</keyword>
<dbReference type="InterPro" id="IPR001910">
    <property type="entry name" value="Inosine/uridine_hydrolase_dom"/>
</dbReference>
<evidence type="ECO:0000256" key="2">
    <source>
        <dbReference type="ARBA" id="ARBA00022801"/>
    </source>
</evidence>
<evidence type="ECO:0000313" key="5">
    <source>
        <dbReference type="EMBL" id="CAF0770131.1"/>
    </source>
</evidence>
<evidence type="ECO:0000313" key="6">
    <source>
        <dbReference type="Proteomes" id="UP000663891"/>
    </source>
</evidence>
<dbReference type="AlphaFoldDB" id="A0A813QQ35"/>
<evidence type="ECO:0000256" key="3">
    <source>
        <dbReference type="ARBA" id="ARBA00023295"/>
    </source>
</evidence>
<dbReference type="InterPro" id="IPR036452">
    <property type="entry name" value="Ribo_hydro-like"/>
</dbReference>
<accession>A0A813QQ35</accession>
<protein>
    <recommendedName>
        <fullName evidence="4">Inosine/uridine-preferring nucleoside hydrolase domain-containing protein</fullName>
    </recommendedName>
</protein>
<gene>
    <name evidence="5" type="ORF">VCS650_LOCUS2322</name>
</gene>
<evidence type="ECO:0000259" key="4">
    <source>
        <dbReference type="Pfam" id="PF01156"/>
    </source>
</evidence>
<keyword evidence="3" id="KW-0326">Glycosidase</keyword>
<dbReference type="PANTHER" id="PTHR12304:SF46">
    <property type="entry name" value="INOSINE-ADENOSINE-GUANOSINE-NUCLEOSIDE HYDROLASE"/>
    <property type="match status" value="1"/>
</dbReference>
<dbReference type="SUPFAM" id="SSF53590">
    <property type="entry name" value="Nucleoside hydrolase"/>
    <property type="match status" value="1"/>
</dbReference>
<sequence length="315" mass="35512">MMATSIDLHTFSSDYNPFIIDGRLQVVFDMETGDPDDFVTLIFLLGHPLVHLKAITIVPGTPDQIGFIRYALNRFNRNDIPLGVFNMNAKPALSKFHLKIYAPEIIRESRNALDGSDVLLTYCDEKTILICGGPLKNVAKAIQTGQFKLGRLVAQGGFAGDNIVPEDKRLNKFNGRITCPTFNLTSDPKAAKIVLDYNGIKEKFFVSKNVCHGVLYTNDTHKQLEKVKDRSQSLHEMYHVMSVYLNRAGKIEKAFHDPLAACCAIDSSIGQWKDVRLYMDEKTKEWGSKISEHPNVKIIVDYDQDKYLSTLFAYA</sequence>
<reference evidence="5" key="1">
    <citation type="submission" date="2021-02" db="EMBL/GenBank/DDBJ databases">
        <authorList>
            <person name="Nowell W R."/>
        </authorList>
    </citation>
    <scope>NUCLEOTIDE SEQUENCE</scope>
</reference>
<feature type="domain" description="Inosine/uridine-preferring nucleoside hydrolase" evidence="4">
    <location>
        <begin position="26"/>
        <end position="308"/>
    </location>
</feature>
<name>A0A813QQ35_9BILA</name>
<dbReference type="GO" id="GO:0005829">
    <property type="term" value="C:cytosol"/>
    <property type="evidence" value="ECO:0007669"/>
    <property type="project" value="TreeGrafter"/>
</dbReference>
<comment type="similarity">
    <text evidence="1">Belongs to the IUNH family.</text>
</comment>
<evidence type="ECO:0000256" key="1">
    <source>
        <dbReference type="ARBA" id="ARBA00009176"/>
    </source>
</evidence>
<proteinExistence type="inferred from homology"/>
<dbReference type="InterPro" id="IPR023186">
    <property type="entry name" value="IUNH"/>
</dbReference>
<dbReference type="Pfam" id="PF01156">
    <property type="entry name" value="IU_nuc_hydro"/>
    <property type="match status" value="1"/>
</dbReference>
<dbReference type="OrthoDB" id="9980625at2759"/>
<comment type="caution">
    <text evidence="5">The sequence shown here is derived from an EMBL/GenBank/DDBJ whole genome shotgun (WGS) entry which is preliminary data.</text>
</comment>